<comment type="function">
    <text evidence="8">Transfers a GMP moiety from GTP to Mo-molybdopterin (Mo-MPT) cofactor (Moco or molybdenum cofactor) to form Mo-molybdopterin guanine dinucleotide (Mo-MGD) cofactor.</text>
</comment>
<evidence type="ECO:0000256" key="5">
    <source>
        <dbReference type="ARBA" id="ARBA00022842"/>
    </source>
</evidence>
<comment type="catalytic activity">
    <reaction evidence="8">
        <text>Mo-molybdopterin + GTP + H(+) = Mo-molybdopterin guanine dinucleotide + diphosphate</text>
        <dbReference type="Rhea" id="RHEA:34243"/>
        <dbReference type="ChEBI" id="CHEBI:15378"/>
        <dbReference type="ChEBI" id="CHEBI:33019"/>
        <dbReference type="ChEBI" id="CHEBI:37565"/>
        <dbReference type="ChEBI" id="CHEBI:71302"/>
        <dbReference type="ChEBI" id="CHEBI:71310"/>
        <dbReference type="EC" id="2.7.7.77"/>
    </reaction>
</comment>
<proteinExistence type="inferred from homology"/>
<dbReference type="GO" id="GO:0005737">
    <property type="term" value="C:cytoplasm"/>
    <property type="evidence" value="ECO:0007669"/>
    <property type="project" value="UniProtKB-SubCell"/>
</dbReference>
<feature type="domain" description="MobA-like NTP transferase" evidence="9">
    <location>
        <begin position="2"/>
        <end position="155"/>
    </location>
</feature>
<keyword evidence="1 8" id="KW-0963">Cytoplasm</keyword>
<dbReference type="InterPro" id="IPR013482">
    <property type="entry name" value="Molybde_CF_guanTrfase"/>
</dbReference>
<comment type="similarity">
    <text evidence="8">Belongs to the MobA family.</text>
</comment>
<dbReference type="InterPro" id="IPR025877">
    <property type="entry name" value="MobA-like_NTP_Trfase"/>
</dbReference>
<dbReference type="EC" id="2.7.7.77" evidence="8"/>
<dbReference type="PANTHER" id="PTHR19136:SF81">
    <property type="entry name" value="MOLYBDENUM COFACTOR GUANYLYLTRANSFERASE"/>
    <property type="match status" value="1"/>
</dbReference>
<dbReference type="CDD" id="cd02503">
    <property type="entry name" value="MobA"/>
    <property type="match status" value="1"/>
</dbReference>
<dbReference type="SUPFAM" id="SSF53448">
    <property type="entry name" value="Nucleotide-diphospho-sugar transferases"/>
    <property type="match status" value="1"/>
</dbReference>
<comment type="caution">
    <text evidence="8">Lacks conserved residue(s) required for the propagation of feature annotation.</text>
</comment>
<name>A0A1S1NFA8_9MYCO</name>
<evidence type="ECO:0000256" key="2">
    <source>
        <dbReference type="ARBA" id="ARBA00022679"/>
    </source>
</evidence>
<dbReference type="GO" id="GO:0061603">
    <property type="term" value="F:molybdenum cofactor guanylyltransferase activity"/>
    <property type="evidence" value="ECO:0007669"/>
    <property type="project" value="UniProtKB-EC"/>
</dbReference>
<evidence type="ECO:0000256" key="6">
    <source>
        <dbReference type="ARBA" id="ARBA00023134"/>
    </source>
</evidence>
<accession>A0A1S1NFA8</accession>
<comment type="caution">
    <text evidence="10">The sequence shown here is derived from an EMBL/GenBank/DDBJ whole genome shotgun (WGS) entry which is preliminary data.</text>
</comment>
<dbReference type="EMBL" id="MLQM01000168">
    <property type="protein sequence ID" value="OHU97126.1"/>
    <property type="molecule type" value="Genomic_DNA"/>
</dbReference>
<evidence type="ECO:0000256" key="4">
    <source>
        <dbReference type="ARBA" id="ARBA00022741"/>
    </source>
</evidence>
<dbReference type="PANTHER" id="PTHR19136">
    <property type="entry name" value="MOLYBDENUM COFACTOR GUANYLYLTRANSFERASE"/>
    <property type="match status" value="1"/>
</dbReference>
<feature type="binding site" evidence="8">
    <location>
        <position position="63"/>
    </location>
    <ligand>
        <name>GTP</name>
        <dbReference type="ChEBI" id="CHEBI:37565"/>
    </ligand>
</feature>
<evidence type="ECO:0000313" key="10">
    <source>
        <dbReference type="EMBL" id="OHU97126.1"/>
    </source>
</evidence>
<evidence type="ECO:0000313" key="11">
    <source>
        <dbReference type="Proteomes" id="UP000179734"/>
    </source>
</evidence>
<evidence type="ECO:0000256" key="8">
    <source>
        <dbReference type="HAMAP-Rule" id="MF_00316"/>
    </source>
</evidence>
<protein>
    <recommendedName>
        <fullName evidence="8">Probable molybdenum cofactor guanylyltransferase</fullName>
        <shortName evidence="8">MoCo guanylyltransferase</shortName>
        <ecNumber evidence="8">2.7.7.77</ecNumber>
    </recommendedName>
    <alternativeName>
        <fullName evidence="8">GTP:molybdopterin guanylyltransferase</fullName>
    </alternativeName>
    <alternativeName>
        <fullName evidence="8">Mo-MPT guanylyltransferase</fullName>
    </alternativeName>
    <alternativeName>
        <fullName evidence="8">Molybdopterin guanylyltransferase</fullName>
    </alternativeName>
    <alternativeName>
        <fullName evidence="8">Molybdopterin-guanine dinucleotide synthase</fullName>
        <shortName evidence="8">MGD synthase</shortName>
    </alternativeName>
</protein>
<feature type="binding site" evidence="8">
    <location>
        <position position="95"/>
    </location>
    <ligand>
        <name>GTP</name>
        <dbReference type="ChEBI" id="CHEBI:37565"/>
    </ligand>
</feature>
<keyword evidence="11" id="KW-1185">Reference proteome</keyword>
<dbReference type="Gene3D" id="3.90.550.10">
    <property type="entry name" value="Spore Coat Polysaccharide Biosynthesis Protein SpsA, Chain A"/>
    <property type="match status" value="1"/>
</dbReference>
<comment type="domain">
    <text evidence="8">The N-terminal domain determines nucleotide recognition and specific binding, while the C-terminal domain determines the specific binding to the target protein.</text>
</comment>
<evidence type="ECO:0000256" key="3">
    <source>
        <dbReference type="ARBA" id="ARBA00022723"/>
    </source>
</evidence>
<dbReference type="GO" id="GO:0006777">
    <property type="term" value="P:Mo-molybdopterin cofactor biosynthetic process"/>
    <property type="evidence" value="ECO:0007669"/>
    <property type="project" value="UniProtKB-KW"/>
</dbReference>
<dbReference type="AlphaFoldDB" id="A0A1S1NFA8"/>
<dbReference type="GO" id="GO:0046872">
    <property type="term" value="F:metal ion binding"/>
    <property type="evidence" value="ECO:0007669"/>
    <property type="project" value="UniProtKB-KW"/>
</dbReference>
<dbReference type="GO" id="GO:0005525">
    <property type="term" value="F:GTP binding"/>
    <property type="evidence" value="ECO:0007669"/>
    <property type="project" value="UniProtKB-UniRule"/>
</dbReference>
<evidence type="ECO:0000256" key="7">
    <source>
        <dbReference type="ARBA" id="ARBA00023150"/>
    </source>
</evidence>
<comment type="cofactor">
    <cofactor evidence="8">
        <name>Mg(2+)</name>
        <dbReference type="ChEBI" id="CHEBI:18420"/>
    </cofactor>
</comment>
<keyword evidence="3 8" id="KW-0479">Metal-binding</keyword>
<evidence type="ECO:0000259" key="9">
    <source>
        <dbReference type="Pfam" id="PF12804"/>
    </source>
</evidence>
<keyword evidence="4 8" id="KW-0547">Nucleotide-binding</keyword>
<keyword evidence="6 8" id="KW-0342">GTP-binding</keyword>
<dbReference type="HAMAP" id="MF_00316">
    <property type="entry name" value="MobA"/>
    <property type="match status" value="1"/>
</dbReference>
<keyword evidence="2 8" id="KW-0808">Transferase</keyword>
<reference evidence="10 11" key="1">
    <citation type="submission" date="2016-10" db="EMBL/GenBank/DDBJ databases">
        <title>Genome sequence of Mycobacterium talmonii.</title>
        <authorList>
            <person name="Greninger A.L."/>
            <person name="Elliott B."/>
            <person name="Vasireddy S."/>
            <person name="Vasireddy R."/>
        </authorList>
    </citation>
    <scope>NUCLEOTIDE SEQUENCE [LARGE SCALE GENOMIC DNA]</scope>
    <source>
        <strain evidence="11">NE-TNMC-100812</strain>
    </source>
</reference>
<keyword evidence="5 8" id="KW-0460">Magnesium</keyword>
<dbReference type="NCBIfam" id="NF001855">
    <property type="entry name" value="PRK00576.1"/>
    <property type="match status" value="1"/>
</dbReference>
<evidence type="ECO:0000256" key="1">
    <source>
        <dbReference type="ARBA" id="ARBA00022490"/>
    </source>
</evidence>
<feature type="binding site" evidence="8">
    <location>
        <position position="14"/>
    </location>
    <ligand>
        <name>GTP</name>
        <dbReference type="ChEBI" id="CHEBI:37565"/>
    </ligand>
</feature>
<keyword evidence="10" id="KW-0548">Nucleotidyltransferase</keyword>
<organism evidence="10 11">
    <name type="scientific">Mycobacterium talmoniae</name>
    <dbReference type="NCBI Taxonomy" id="1858794"/>
    <lineage>
        <taxon>Bacteria</taxon>
        <taxon>Bacillati</taxon>
        <taxon>Actinomycetota</taxon>
        <taxon>Actinomycetes</taxon>
        <taxon>Mycobacteriales</taxon>
        <taxon>Mycobacteriaceae</taxon>
        <taxon>Mycobacterium</taxon>
    </lineage>
</organism>
<feature type="binding site" evidence="8">
    <location>
        <position position="95"/>
    </location>
    <ligand>
        <name>Mg(2+)</name>
        <dbReference type="ChEBI" id="CHEBI:18420"/>
    </ligand>
</feature>
<keyword evidence="7 8" id="KW-0501">Molybdenum cofactor biosynthesis</keyword>
<comment type="subcellular location">
    <subcellularLocation>
        <location evidence="8">Cytoplasm</location>
    </subcellularLocation>
</comment>
<dbReference type="Proteomes" id="UP000179734">
    <property type="component" value="Unassembled WGS sequence"/>
</dbReference>
<gene>
    <name evidence="8" type="primary">mobA</name>
    <name evidence="10" type="ORF">BKN37_22090</name>
</gene>
<dbReference type="InterPro" id="IPR029044">
    <property type="entry name" value="Nucleotide-diphossugar_trans"/>
</dbReference>
<sequence>MLVGGQSRRMGRDKATLTVPDSLGGRTLVEHLVDVVGQRCAPVLVMAARGQTLPELPARLLRDEVAGLGPLPAVGRGLQTAAAGGAEYAFVCAVDMPLLTAELIDTLAGAAARVDSDVVLPWDGRDHYLAAVYRTRLAPRIADLVAAGERRMGALVNTVDAQRIVVPKAPTLANVNSPADLQALLPPPR</sequence>
<dbReference type="Pfam" id="PF12804">
    <property type="entry name" value="NTP_transf_3"/>
    <property type="match status" value="1"/>
</dbReference>
<feature type="binding site" evidence="8">
    <location>
        <begin position="2"/>
        <end position="4"/>
    </location>
    <ligand>
        <name>GTP</name>
        <dbReference type="ChEBI" id="CHEBI:37565"/>
    </ligand>
</feature>